<dbReference type="EC" id="5.3.1.6" evidence="3"/>
<dbReference type="Gene3D" id="3.40.50.1360">
    <property type="match status" value="1"/>
</dbReference>
<reference evidence="4 5" key="1">
    <citation type="submission" date="2017-04" db="EMBL/GenBank/DDBJ databases">
        <authorList>
            <person name="Varghese N."/>
            <person name="Submissions S."/>
        </authorList>
    </citation>
    <scope>NUCLEOTIDE SEQUENCE [LARGE SCALE GENOMIC DNA]</scope>
    <source>
        <strain evidence="4 5">DSM 9789</strain>
    </source>
</reference>
<comment type="caution">
    <text evidence="4">The sequence shown here is derived from an EMBL/GenBank/DDBJ whole genome shotgun (WGS) entry which is preliminary data.</text>
</comment>
<proteinExistence type="inferred from homology"/>
<evidence type="ECO:0000256" key="3">
    <source>
        <dbReference type="HAMAP-Rule" id="MF_00170"/>
    </source>
</evidence>
<comment type="similarity">
    <text evidence="3">Belongs to the ribose 5-phosphate isomerase family.</text>
</comment>
<keyword evidence="5" id="KW-1185">Reference proteome</keyword>
<accession>A0A8G2FW12</accession>
<dbReference type="PANTHER" id="PTHR11934:SF0">
    <property type="entry name" value="RIBOSE-5-PHOSPHATE ISOMERASE"/>
    <property type="match status" value="1"/>
</dbReference>
<evidence type="ECO:0000313" key="5">
    <source>
        <dbReference type="Proteomes" id="UP000192315"/>
    </source>
</evidence>
<dbReference type="GO" id="GO:0004751">
    <property type="term" value="F:ribose-5-phosphate isomerase activity"/>
    <property type="evidence" value="ECO:0007669"/>
    <property type="project" value="UniProtKB-UniRule"/>
</dbReference>
<evidence type="ECO:0000256" key="1">
    <source>
        <dbReference type="ARBA" id="ARBA00001713"/>
    </source>
</evidence>
<feature type="binding site" evidence="3">
    <location>
        <begin position="93"/>
        <end position="96"/>
    </location>
    <ligand>
        <name>substrate</name>
    </ligand>
</feature>
<feature type="active site" description="Proton acceptor" evidence="3">
    <location>
        <position position="102"/>
    </location>
</feature>
<dbReference type="AlphaFoldDB" id="A0A8G2FW12"/>
<dbReference type="NCBIfam" id="TIGR00021">
    <property type="entry name" value="rpiA"/>
    <property type="match status" value="1"/>
</dbReference>
<organism evidence="4 5">
    <name type="scientific">Picrophilus torridus (strain ATCC 700027 / DSM 9790 / JCM 10055 / NBRC 100828 / KAW 2/3)</name>
    <dbReference type="NCBI Taxonomy" id="1122961"/>
    <lineage>
        <taxon>Archaea</taxon>
        <taxon>Methanobacteriati</taxon>
        <taxon>Thermoplasmatota</taxon>
        <taxon>Thermoplasmata</taxon>
        <taxon>Thermoplasmatales</taxon>
        <taxon>Picrophilaceae</taxon>
        <taxon>Picrophilus</taxon>
    </lineage>
</organism>
<comment type="subunit">
    <text evidence="3">Homodimer.</text>
</comment>
<dbReference type="UniPathway" id="UPA00115">
    <property type="reaction ID" value="UER00412"/>
</dbReference>
<dbReference type="InterPro" id="IPR020672">
    <property type="entry name" value="Ribose5P_isomerase_typA_subgr"/>
</dbReference>
<comment type="function">
    <text evidence="3">Catalyzes the reversible conversion of ribose-5-phosphate to ribulose 5-phosphate.</text>
</comment>
<name>A0A8G2FW12_PICTO</name>
<dbReference type="RefSeq" id="WP_084272484.1">
    <property type="nucleotide sequence ID" value="NZ_FWYE01000001.1"/>
</dbReference>
<dbReference type="Proteomes" id="UP000192315">
    <property type="component" value="Unassembled WGS sequence"/>
</dbReference>
<dbReference type="InterPro" id="IPR037171">
    <property type="entry name" value="NagB/RpiA_transferase-like"/>
</dbReference>
<gene>
    <name evidence="3" type="primary">rpiA</name>
    <name evidence="4" type="ORF">SAMN02745355_0430</name>
</gene>
<dbReference type="NCBIfam" id="NF001924">
    <property type="entry name" value="PRK00702.1"/>
    <property type="match status" value="1"/>
</dbReference>
<dbReference type="FunFam" id="3.40.50.1360:FF:000001">
    <property type="entry name" value="Ribose-5-phosphate isomerase A"/>
    <property type="match status" value="1"/>
</dbReference>
<dbReference type="Pfam" id="PF06026">
    <property type="entry name" value="Rib_5-P_isom_A"/>
    <property type="match status" value="1"/>
</dbReference>
<dbReference type="Gene3D" id="3.30.70.260">
    <property type="match status" value="1"/>
</dbReference>
<dbReference type="InterPro" id="IPR004788">
    <property type="entry name" value="Ribose5P_isomerase_type_A"/>
</dbReference>
<comment type="pathway">
    <text evidence="3">Carbohydrate degradation; pentose phosphate pathway; D-ribose 5-phosphate from D-ribulose 5-phosphate (non-oxidative stage): step 1/1.</text>
</comment>
<dbReference type="CDD" id="cd01398">
    <property type="entry name" value="RPI_A"/>
    <property type="match status" value="1"/>
</dbReference>
<dbReference type="GO" id="GO:0009052">
    <property type="term" value="P:pentose-phosphate shunt, non-oxidative branch"/>
    <property type="evidence" value="ECO:0007669"/>
    <property type="project" value="UniProtKB-UniRule"/>
</dbReference>
<dbReference type="PANTHER" id="PTHR11934">
    <property type="entry name" value="RIBOSE-5-PHOSPHATE ISOMERASE"/>
    <property type="match status" value="1"/>
</dbReference>
<dbReference type="SUPFAM" id="SSF75445">
    <property type="entry name" value="D-ribose-5-phosphate isomerase (RpiA), lid domain"/>
    <property type="match status" value="1"/>
</dbReference>
<protein>
    <recommendedName>
        <fullName evidence="3">Ribose-5-phosphate isomerase A</fullName>
        <ecNumber evidence="3">5.3.1.6</ecNumber>
    </recommendedName>
    <alternativeName>
        <fullName evidence="3">Phosphoriboisomerase A</fullName>
        <shortName evidence="3">PRI</shortName>
    </alternativeName>
</protein>
<feature type="binding site" evidence="3">
    <location>
        <begin position="80"/>
        <end position="83"/>
    </location>
    <ligand>
        <name>substrate</name>
    </ligand>
</feature>
<feature type="binding site" evidence="3">
    <location>
        <begin position="27"/>
        <end position="30"/>
    </location>
    <ligand>
        <name>substrate</name>
    </ligand>
</feature>
<comment type="catalytic activity">
    <reaction evidence="1 3">
        <text>aldehydo-D-ribose 5-phosphate = D-ribulose 5-phosphate</text>
        <dbReference type="Rhea" id="RHEA:14657"/>
        <dbReference type="ChEBI" id="CHEBI:58121"/>
        <dbReference type="ChEBI" id="CHEBI:58273"/>
        <dbReference type="EC" id="5.3.1.6"/>
    </reaction>
</comment>
<dbReference type="EMBL" id="FWYE01000001">
    <property type="protein sequence ID" value="SMD30542.1"/>
    <property type="molecule type" value="Genomic_DNA"/>
</dbReference>
<feature type="binding site" evidence="3">
    <location>
        <position position="120"/>
    </location>
    <ligand>
        <name>substrate</name>
    </ligand>
</feature>
<dbReference type="GO" id="GO:0006014">
    <property type="term" value="P:D-ribose metabolic process"/>
    <property type="evidence" value="ECO:0007669"/>
    <property type="project" value="TreeGrafter"/>
</dbReference>
<evidence type="ECO:0000256" key="2">
    <source>
        <dbReference type="ARBA" id="ARBA00023235"/>
    </source>
</evidence>
<dbReference type="GO" id="GO:0005829">
    <property type="term" value="C:cytosol"/>
    <property type="evidence" value="ECO:0007669"/>
    <property type="project" value="TreeGrafter"/>
</dbReference>
<dbReference type="SUPFAM" id="SSF100950">
    <property type="entry name" value="NagB/RpiA/CoA transferase-like"/>
    <property type="match status" value="1"/>
</dbReference>
<dbReference type="HAMAP" id="MF_00170">
    <property type="entry name" value="Rib_5P_isom_A"/>
    <property type="match status" value="1"/>
</dbReference>
<keyword evidence="2 3" id="KW-0413">Isomerase</keyword>
<sequence>MFENEKRMAAMEALKFVRNDMRIGIGTGSTAYYFIEGLSELVKNGLRITGIPTSKKSEELCRSFNIPVDYNIKDIDIDFDGADEFDPYGNLIKGGGGALVREKIVAYNSREFYVLVDHSKYSERLHKFPLPVEVLPFMSEKTLENIERLGCRASFRDDKKFISDNGNYIIDCVFSYTDPELESQIKMIPGVVEVGIFRHLATKIFQGTIDGCRIIDVK</sequence>
<evidence type="ECO:0000313" key="4">
    <source>
        <dbReference type="EMBL" id="SMD30542.1"/>
    </source>
</evidence>